<protein>
    <submittedName>
        <fullName evidence="2">DUF1761 domain-containing protein</fullName>
    </submittedName>
</protein>
<proteinExistence type="predicted"/>
<keyword evidence="3" id="KW-1185">Reference proteome</keyword>
<dbReference type="RefSeq" id="WP_317487749.1">
    <property type="nucleotide sequence ID" value="NZ_CP136051.1"/>
</dbReference>
<feature type="transmembrane region" description="Helical" evidence="1">
    <location>
        <begin position="54"/>
        <end position="73"/>
    </location>
</feature>
<reference evidence="2 3" key="1">
    <citation type="journal article" date="2023" name="Microbiol. Resour. Announc.">
        <title>Complete Genome Sequence of Imperialibacter roseus strain P4T.</title>
        <authorList>
            <person name="Tizabi D.R."/>
            <person name="Bachvaroff T."/>
            <person name="Hill R.T."/>
        </authorList>
    </citation>
    <scope>NUCLEOTIDE SEQUENCE [LARGE SCALE GENOMIC DNA]</scope>
    <source>
        <strain evidence="2 3">P4T</strain>
    </source>
</reference>
<feature type="transmembrane region" description="Helical" evidence="1">
    <location>
        <begin position="79"/>
        <end position="104"/>
    </location>
</feature>
<feature type="transmembrane region" description="Helical" evidence="1">
    <location>
        <begin position="111"/>
        <end position="133"/>
    </location>
</feature>
<dbReference type="EMBL" id="CP136051">
    <property type="protein sequence ID" value="WOK04952.1"/>
    <property type="molecule type" value="Genomic_DNA"/>
</dbReference>
<dbReference type="Pfam" id="PF08570">
    <property type="entry name" value="DUF1761"/>
    <property type="match status" value="1"/>
</dbReference>
<name>A0ABZ0IIU0_9BACT</name>
<keyword evidence="1" id="KW-0472">Membrane</keyword>
<gene>
    <name evidence="2" type="ORF">RT717_17875</name>
</gene>
<evidence type="ECO:0000313" key="3">
    <source>
        <dbReference type="Proteomes" id="UP001302349"/>
    </source>
</evidence>
<sequence>MTDLSQLNYLAIFVAAFSAFLVGGVWYSPILFAKSWMKENNFTDDDLKSGQGKIFGTAFVLELIMAFNLAAFIGAESDITFGLIAGFLAGFGWVALGMGVTYLFERKSFRLWAINAGYQVVSFTVMGGIVGVWH</sequence>
<organism evidence="2 3">
    <name type="scientific">Imperialibacter roseus</name>
    <dbReference type="NCBI Taxonomy" id="1324217"/>
    <lineage>
        <taxon>Bacteria</taxon>
        <taxon>Pseudomonadati</taxon>
        <taxon>Bacteroidota</taxon>
        <taxon>Cytophagia</taxon>
        <taxon>Cytophagales</taxon>
        <taxon>Flammeovirgaceae</taxon>
        <taxon>Imperialibacter</taxon>
    </lineage>
</organism>
<dbReference type="InterPro" id="IPR013879">
    <property type="entry name" value="DUF1761"/>
</dbReference>
<keyword evidence="1" id="KW-0812">Transmembrane</keyword>
<keyword evidence="1" id="KW-1133">Transmembrane helix</keyword>
<evidence type="ECO:0000256" key="1">
    <source>
        <dbReference type="SAM" id="Phobius"/>
    </source>
</evidence>
<dbReference type="Proteomes" id="UP001302349">
    <property type="component" value="Chromosome"/>
</dbReference>
<evidence type="ECO:0000313" key="2">
    <source>
        <dbReference type="EMBL" id="WOK04952.1"/>
    </source>
</evidence>
<accession>A0ABZ0IIU0</accession>
<feature type="transmembrane region" description="Helical" evidence="1">
    <location>
        <begin position="12"/>
        <end position="33"/>
    </location>
</feature>